<evidence type="ECO:0000313" key="2">
    <source>
        <dbReference type="Proteomes" id="UP000006671"/>
    </source>
</evidence>
<evidence type="ECO:0000313" key="1">
    <source>
        <dbReference type="EMBL" id="EFC38544.1"/>
    </source>
</evidence>
<dbReference type="OrthoDB" id="341898at2759"/>
<accession>D2VX19</accession>
<dbReference type="AlphaFoldDB" id="D2VX19"/>
<protein>
    <submittedName>
        <fullName evidence="1">Predicted protein</fullName>
    </submittedName>
</protein>
<reference evidence="1 2" key="1">
    <citation type="journal article" date="2010" name="Cell">
        <title>The genome of Naegleria gruberi illuminates early eukaryotic versatility.</title>
        <authorList>
            <person name="Fritz-Laylin L.K."/>
            <person name="Prochnik S.E."/>
            <person name="Ginger M.L."/>
            <person name="Dacks J.B."/>
            <person name="Carpenter M.L."/>
            <person name="Field M.C."/>
            <person name="Kuo A."/>
            <person name="Paredez A."/>
            <person name="Chapman J."/>
            <person name="Pham J."/>
            <person name="Shu S."/>
            <person name="Neupane R."/>
            <person name="Cipriano M."/>
            <person name="Mancuso J."/>
            <person name="Tu H."/>
            <person name="Salamov A."/>
            <person name="Lindquist E."/>
            <person name="Shapiro H."/>
            <person name="Lucas S."/>
            <person name="Grigoriev I.V."/>
            <person name="Cande W.Z."/>
            <person name="Fulton C."/>
            <person name="Rokhsar D.S."/>
            <person name="Dawson S.C."/>
        </authorList>
    </citation>
    <scope>NUCLEOTIDE SEQUENCE [LARGE SCALE GENOMIC DNA]</scope>
    <source>
        <strain evidence="1 2">NEG-M</strain>
    </source>
</reference>
<dbReference type="KEGG" id="ngr:NAEGRDRAFT_73586"/>
<proteinExistence type="predicted"/>
<gene>
    <name evidence="1" type="ORF">NAEGRDRAFT_73586</name>
</gene>
<sequence length="105" mass="12525">MSEEQIHHLAQFYKFISNNNNQLVGVENNATTNDNNFIQYNIAILDSIVQSIASNSNMYQAYDWNQLYLYLSYKIHHIRQIYPNNQENFDNLMQSIDSNLRKFNR</sequence>
<dbReference type="InParanoid" id="D2VX19"/>
<name>D2VX19_NAEGR</name>
<dbReference type="VEuPathDB" id="AmoebaDB:NAEGRDRAFT_73586"/>
<dbReference type="Proteomes" id="UP000006671">
    <property type="component" value="Unassembled WGS sequence"/>
</dbReference>
<organism evidence="2">
    <name type="scientific">Naegleria gruberi</name>
    <name type="common">Amoeba</name>
    <dbReference type="NCBI Taxonomy" id="5762"/>
    <lineage>
        <taxon>Eukaryota</taxon>
        <taxon>Discoba</taxon>
        <taxon>Heterolobosea</taxon>
        <taxon>Tetramitia</taxon>
        <taxon>Eutetramitia</taxon>
        <taxon>Vahlkampfiidae</taxon>
        <taxon>Naegleria</taxon>
    </lineage>
</organism>
<dbReference type="GeneID" id="8853923"/>
<dbReference type="RefSeq" id="XP_002671288.1">
    <property type="nucleotide sequence ID" value="XM_002671242.1"/>
</dbReference>
<keyword evidence="2" id="KW-1185">Reference proteome</keyword>
<dbReference type="EMBL" id="GG738906">
    <property type="protein sequence ID" value="EFC38544.1"/>
    <property type="molecule type" value="Genomic_DNA"/>
</dbReference>